<dbReference type="EMBL" id="UOFH01000269">
    <property type="protein sequence ID" value="VAW64033.1"/>
    <property type="molecule type" value="Genomic_DNA"/>
</dbReference>
<dbReference type="AlphaFoldDB" id="A0A3B0XIG6"/>
<accession>A0A3B0XIG6</accession>
<gene>
    <name evidence="2" type="ORF">MNBD_GAMMA08-2332</name>
</gene>
<evidence type="ECO:0000259" key="1">
    <source>
        <dbReference type="Pfam" id="PF19489"/>
    </source>
</evidence>
<dbReference type="CDD" id="cd00442">
    <property type="entry name" value="Lyz-like"/>
    <property type="match status" value="1"/>
</dbReference>
<dbReference type="InterPro" id="IPR045795">
    <property type="entry name" value="SLT_4"/>
</dbReference>
<feature type="domain" description="Transglycosylase SLT" evidence="1">
    <location>
        <begin position="6"/>
        <end position="188"/>
    </location>
</feature>
<reference evidence="2" key="1">
    <citation type="submission" date="2018-06" db="EMBL/GenBank/DDBJ databases">
        <authorList>
            <person name="Zhirakovskaya E."/>
        </authorList>
    </citation>
    <scope>NUCLEOTIDE SEQUENCE</scope>
</reference>
<dbReference type="Pfam" id="PF19489">
    <property type="entry name" value="SLT_4"/>
    <property type="match status" value="1"/>
</dbReference>
<proteinExistence type="predicted"/>
<dbReference type="SUPFAM" id="SSF53955">
    <property type="entry name" value="Lysozyme-like"/>
    <property type="match status" value="1"/>
</dbReference>
<protein>
    <recommendedName>
        <fullName evidence="1">Transglycosylase SLT domain-containing protein</fullName>
    </recommendedName>
</protein>
<organism evidence="2">
    <name type="scientific">hydrothermal vent metagenome</name>
    <dbReference type="NCBI Taxonomy" id="652676"/>
    <lineage>
        <taxon>unclassified sequences</taxon>
        <taxon>metagenomes</taxon>
        <taxon>ecological metagenomes</taxon>
    </lineage>
</organism>
<name>A0A3B0XIG6_9ZZZZ</name>
<dbReference type="Gene3D" id="1.10.530.10">
    <property type="match status" value="1"/>
</dbReference>
<evidence type="ECO:0000313" key="2">
    <source>
        <dbReference type="EMBL" id="VAW64033.1"/>
    </source>
</evidence>
<dbReference type="InterPro" id="IPR023346">
    <property type="entry name" value="Lysozyme-like_dom_sf"/>
</dbReference>
<sequence>MLKPSIILAVLLFQTGCSTAPPKNTANSCAIFEEKSDWYDDAKNSFERWGVPIHVQLAIIHQESRFTHDAQTEMEYFLWIIPTGRKSTAYGYAQVKDATWDWYIKSTGNTGADRDDFADAVDFIGWYGKKSYDTLKISKWDARNQYLAYHEGHGGYKRKTYKQKPWLIKVAAKVKKNASRYAAQLKTCEAELQSDWWFW</sequence>